<feature type="binding site" evidence="6">
    <location>
        <position position="346"/>
    </location>
    <ligand>
        <name>substrate</name>
    </ligand>
</feature>
<name>A0ABP9WKH6_9MICO</name>
<organism evidence="11 12">
    <name type="scientific">Demequina sediminis</name>
    <dbReference type="NCBI Taxonomy" id="1930058"/>
    <lineage>
        <taxon>Bacteria</taxon>
        <taxon>Bacillati</taxon>
        <taxon>Actinomycetota</taxon>
        <taxon>Actinomycetes</taxon>
        <taxon>Micrococcales</taxon>
        <taxon>Demequinaceae</taxon>
        <taxon>Demequina</taxon>
    </lineage>
</organism>
<evidence type="ECO:0000256" key="8">
    <source>
        <dbReference type="RuleBase" id="RU003738"/>
    </source>
</evidence>
<dbReference type="InterPro" id="IPR000183">
    <property type="entry name" value="Orn/DAP/Arg_de-COase"/>
</dbReference>
<dbReference type="Gene3D" id="3.20.20.10">
    <property type="entry name" value="Alanine racemase"/>
    <property type="match status" value="1"/>
</dbReference>
<feature type="domain" description="Orn/DAP/Arg decarboxylase 2 N-terminal" evidence="10">
    <location>
        <begin position="55"/>
        <end position="304"/>
    </location>
</feature>
<evidence type="ECO:0000256" key="7">
    <source>
        <dbReference type="NCBIfam" id="TIGR01048"/>
    </source>
</evidence>
<dbReference type="InterPro" id="IPR009006">
    <property type="entry name" value="Ala_racemase/Decarboxylase_C"/>
</dbReference>
<dbReference type="SUPFAM" id="SSF51419">
    <property type="entry name" value="PLP-binding barrel"/>
    <property type="match status" value="1"/>
</dbReference>
<dbReference type="InterPro" id="IPR029066">
    <property type="entry name" value="PLP-binding_barrel"/>
</dbReference>
<dbReference type="CDD" id="cd06828">
    <property type="entry name" value="PLPDE_III_DapDC"/>
    <property type="match status" value="1"/>
</dbReference>
<dbReference type="InterPro" id="IPR002986">
    <property type="entry name" value="DAP_deCOOHase_LysA"/>
</dbReference>
<feature type="binding site" evidence="6">
    <location>
        <position position="403"/>
    </location>
    <ligand>
        <name>substrate</name>
    </ligand>
</feature>
<comment type="pathway">
    <text evidence="6 8">Amino-acid biosynthesis; L-lysine biosynthesis via DAP pathway; L-lysine from DL-2,6-diaminopimelate: step 1/1.</text>
</comment>
<accession>A0ABP9WKH6</accession>
<dbReference type="PRINTS" id="PR01179">
    <property type="entry name" value="ODADCRBXLASE"/>
</dbReference>
<evidence type="ECO:0000259" key="9">
    <source>
        <dbReference type="Pfam" id="PF00278"/>
    </source>
</evidence>
<dbReference type="NCBIfam" id="TIGR01048">
    <property type="entry name" value="lysA"/>
    <property type="match status" value="1"/>
</dbReference>
<dbReference type="EC" id="4.1.1.20" evidence="6 7"/>
<comment type="similarity">
    <text evidence="6">Belongs to the Orn/Lys/Arg decarboxylase class-II family. LysA subfamily.</text>
</comment>
<gene>
    <name evidence="11" type="primary">lysA_2</name>
    <name evidence="6" type="synonym">lysA</name>
    <name evidence="11" type="ORF">Lsed01_02192</name>
</gene>
<dbReference type="Pfam" id="PF00278">
    <property type="entry name" value="Orn_DAP_Arg_deC"/>
    <property type="match status" value="1"/>
</dbReference>
<reference evidence="11 12" key="1">
    <citation type="submission" date="2024-02" db="EMBL/GenBank/DDBJ databases">
        <title>Lysinimicrobium sediminis NBRC 112286.</title>
        <authorList>
            <person name="Ichikawa N."/>
            <person name="Katano-Makiyama Y."/>
            <person name="Hidaka K."/>
        </authorList>
    </citation>
    <scope>NUCLEOTIDE SEQUENCE [LARGE SCALE GENOMIC DNA]</scope>
    <source>
        <strain evidence="11 12">NBRC 112286</strain>
    </source>
</reference>
<evidence type="ECO:0000256" key="5">
    <source>
        <dbReference type="ARBA" id="ARBA00023239"/>
    </source>
</evidence>
<evidence type="ECO:0000259" key="10">
    <source>
        <dbReference type="Pfam" id="PF02784"/>
    </source>
</evidence>
<keyword evidence="4 6" id="KW-0457">Lysine biosynthesis</keyword>
<dbReference type="HAMAP" id="MF_02120">
    <property type="entry name" value="LysA"/>
    <property type="match status" value="1"/>
</dbReference>
<feature type="binding site" evidence="6">
    <location>
        <begin position="298"/>
        <end position="301"/>
    </location>
    <ligand>
        <name>pyridoxal 5'-phosphate</name>
        <dbReference type="ChEBI" id="CHEBI:597326"/>
    </ligand>
</feature>
<comment type="caution">
    <text evidence="11">The sequence shown here is derived from an EMBL/GenBank/DDBJ whole genome shotgun (WGS) entry which is preliminary data.</text>
</comment>
<keyword evidence="2 6" id="KW-0210">Decarboxylase</keyword>
<feature type="binding site" evidence="6">
    <location>
        <position position="342"/>
    </location>
    <ligand>
        <name>substrate</name>
    </ligand>
</feature>
<dbReference type="EMBL" id="BAABRR010000012">
    <property type="protein sequence ID" value="GAA5519738.1"/>
    <property type="molecule type" value="Genomic_DNA"/>
</dbReference>
<dbReference type="InterPro" id="IPR022643">
    <property type="entry name" value="De-COase2_C"/>
</dbReference>
<feature type="domain" description="Orn/DAP/Arg decarboxylase 2 C-terminal" evidence="9">
    <location>
        <begin position="41"/>
        <end position="401"/>
    </location>
</feature>
<evidence type="ECO:0000256" key="4">
    <source>
        <dbReference type="ARBA" id="ARBA00023154"/>
    </source>
</evidence>
<keyword evidence="5 6" id="KW-0456">Lyase</keyword>
<dbReference type="PRINTS" id="PR01181">
    <property type="entry name" value="DAPDCRBXLASE"/>
</dbReference>
<dbReference type="PANTHER" id="PTHR43727:SF2">
    <property type="entry name" value="GROUP IV DECARBOXYLASE"/>
    <property type="match status" value="1"/>
</dbReference>
<evidence type="ECO:0000256" key="2">
    <source>
        <dbReference type="ARBA" id="ARBA00022793"/>
    </source>
</evidence>
<feature type="binding site" evidence="6">
    <location>
        <position position="301"/>
    </location>
    <ligand>
        <name>substrate</name>
    </ligand>
</feature>
<keyword evidence="3 6" id="KW-0663">Pyridoxal phosphate</keyword>
<evidence type="ECO:0000256" key="3">
    <source>
        <dbReference type="ARBA" id="ARBA00022898"/>
    </source>
</evidence>
<feature type="modified residue" description="N6-(pyridoxal phosphate)lysine" evidence="6">
    <location>
        <position position="74"/>
    </location>
</feature>
<feature type="binding site" evidence="6">
    <location>
        <position position="374"/>
    </location>
    <ligand>
        <name>substrate</name>
    </ligand>
</feature>
<feature type="binding site" evidence="6">
    <location>
        <position position="403"/>
    </location>
    <ligand>
        <name>pyridoxal 5'-phosphate</name>
        <dbReference type="ChEBI" id="CHEBI:597326"/>
    </ligand>
</feature>
<dbReference type="SUPFAM" id="SSF50621">
    <property type="entry name" value="Alanine racemase C-terminal domain-like"/>
    <property type="match status" value="1"/>
</dbReference>
<keyword evidence="6" id="KW-0028">Amino-acid biosynthesis</keyword>
<comment type="subunit">
    <text evidence="6">Homodimer.</text>
</comment>
<dbReference type="Pfam" id="PF02784">
    <property type="entry name" value="Orn_Arg_deC_N"/>
    <property type="match status" value="1"/>
</dbReference>
<comment type="cofactor">
    <cofactor evidence="1 6 8">
        <name>pyridoxal 5'-phosphate</name>
        <dbReference type="ChEBI" id="CHEBI:597326"/>
    </cofactor>
</comment>
<dbReference type="PROSITE" id="PS00878">
    <property type="entry name" value="ODR_DC_2_1"/>
    <property type="match status" value="1"/>
</dbReference>
<evidence type="ECO:0000256" key="1">
    <source>
        <dbReference type="ARBA" id="ARBA00001933"/>
    </source>
</evidence>
<comment type="catalytic activity">
    <reaction evidence="6 8">
        <text>meso-2,6-diaminopimelate + H(+) = L-lysine + CO2</text>
        <dbReference type="Rhea" id="RHEA:15101"/>
        <dbReference type="ChEBI" id="CHEBI:15378"/>
        <dbReference type="ChEBI" id="CHEBI:16526"/>
        <dbReference type="ChEBI" id="CHEBI:32551"/>
        <dbReference type="ChEBI" id="CHEBI:57791"/>
        <dbReference type="EC" id="4.1.1.20"/>
    </reaction>
</comment>
<dbReference type="Proteomes" id="UP001426770">
    <property type="component" value="Unassembled WGS sequence"/>
</dbReference>
<dbReference type="InterPro" id="IPR022644">
    <property type="entry name" value="De-COase2_N"/>
</dbReference>
<evidence type="ECO:0000313" key="11">
    <source>
        <dbReference type="EMBL" id="GAA5519738.1"/>
    </source>
</evidence>
<evidence type="ECO:0000313" key="12">
    <source>
        <dbReference type="Proteomes" id="UP001426770"/>
    </source>
</evidence>
<comment type="function">
    <text evidence="6">Specifically catalyzes the decarboxylation of meso-diaminopimelate (meso-DAP) to L-lysine.</text>
</comment>
<sequence length="447" mass="47029">MAVSAVFSRTVVRQDDGALAVGGADVRALAGQYGTPLYVIDEHDMRGRARAFRDEFAAAFGAHGAEVDVFYASKAFLSSKVAKWMHEDGLFMDVASGGELEIALRGGMPAARIGLHGNNKSDDELRRALEAGVGRIVVDSFTEIETLDQIARGLGTRAPVLVRVTTGVHAGGHEYIATSHEDQKFGLSLASGAAFDALVACQDAEGIDLRGIHTHIGSQILSLEAFQESAERMLGLRAAFRAEIGVDLPEVDLGGGYAIQYTPAGEALSPHDAAAGMAEAVAAAMSRVGGTWPRLSIEPGRAIAGPAGLTLYRVGVVKHVGLEDGGQRQYVAVDGGMSDNMRTITYGAEYTATIASRLSESEPALSRVVGKHCESGDIVVRDVDLPSDIARGDLLAVPATGAYGRVMANNYNAVLRPAVVSVADGASTVHVRRDTLEDLFSWDVAPD</sequence>
<dbReference type="InterPro" id="IPR022653">
    <property type="entry name" value="De-COase2_pyr-phos_BS"/>
</dbReference>
<feature type="binding site" evidence="6">
    <location>
        <position position="256"/>
    </location>
    <ligand>
        <name>pyridoxal 5'-phosphate</name>
        <dbReference type="ChEBI" id="CHEBI:597326"/>
    </ligand>
</feature>
<proteinExistence type="inferred from homology"/>
<dbReference type="Gene3D" id="2.40.37.10">
    <property type="entry name" value="Lyase, Ornithine Decarboxylase, Chain A, domain 1"/>
    <property type="match status" value="1"/>
</dbReference>
<dbReference type="PANTHER" id="PTHR43727">
    <property type="entry name" value="DIAMINOPIMELATE DECARBOXYLASE"/>
    <property type="match status" value="1"/>
</dbReference>
<keyword evidence="12" id="KW-1185">Reference proteome</keyword>
<protein>
    <recommendedName>
        <fullName evidence="6 7">Diaminopimelate decarboxylase</fullName>
        <shortName evidence="6">DAP decarboxylase</shortName>
        <shortName evidence="6">DAPDC</shortName>
        <ecNumber evidence="6 7">4.1.1.20</ecNumber>
    </recommendedName>
</protein>
<evidence type="ECO:0000256" key="6">
    <source>
        <dbReference type="HAMAP-Rule" id="MF_02120"/>
    </source>
</evidence>
<dbReference type="RefSeq" id="WP_345380106.1">
    <property type="nucleotide sequence ID" value="NZ_BAABRR010000012.1"/>
</dbReference>